<gene>
    <name evidence="1" type="ORF">DCCM_3864</name>
</gene>
<evidence type="ECO:0000313" key="2">
    <source>
        <dbReference type="Proteomes" id="UP000239549"/>
    </source>
</evidence>
<keyword evidence="2" id="KW-1185">Reference proteome</keyword>
<protein>
    <submittedName>
        <fullName evidence="1">Uncharacterized protein</fullName>
    </submittedName>
</protein>
<proteinExistence type="predicted"/>
<dbReference type="EMBL" id="BFAV01000150">
    <property type="protein sequence ID" value="GBF34744.1"/>
    <property type="molecule type" value="Genomic_DNA"/>
</dbReference>
<evidence type="ECO:0000313" key="1">
    <source>
        <dbReference type="EMBL" id="GBF34744.1"/>
    </source>
</evidence>
<comment type="caution">
    <text evidence="1">The sequence shown here is derived from an EMBL/GenBank/DDBJ whole genome shotgun (WGS) entry which is preliminary data.</text>
</comment>
<organism evidence="1 2">
    <name type="scientific">Desulfocucumis palustris</name>
    <dbReference type="NCBI Taxonomy" id="1898651"/>
    <lineage>
        <taxon>Bacteria</taxon>
        <taxon>Bacillati</taxon>
        <taxon>Bacillota</taxon>
        <taxon>Clostridia</taxon>
        <taxon>Eubacteriales</taxon>
        <taxon>Desulfocucumaceae</taxon>
        <taxon>Desulfocucumis</taxon>
    </lineage>
</organism>
<sequence length="45" mass="5439">MKQYFHNLLLIVFNRNIKNPSNIYSILNFYFNNFQAEENYAHGTP</sequence>
<dbReference type="Proteomes" id="UP000239549">
    <property type="component" value="Unassembled WGS sequence"/>
</dbReference>
<accession>A0A2L2XFE8</accession>
<dbReference type="AlphaFoldDB" id="A0A2L2XFE8"/>
<name>A0A2L2XFE8_9FIRM</name>
<reference evidence="2" key="1">
    <citation type="submission" date="2018-02" db="EMBL/GenBank/DDBJ databases">
        <title>Genome sequence of Desulfocucumis palustris strain NAW-5.</title>
        <authorList>
            <person name="Watanabe M."/>
            <person name="Kojima H."/>
            <person name="Fukui M."/>
        </authorList>
    </citation>
    <scope>NUCLEOTIDE SEQUENCE [LARGE SCALE GENOMIC DNA]</scope>
    <source>
        <strain evidence="2">NAW-5</strain>
    </source>
</reference>